<dbReference type="PANTHER" id="PTHR43798">
    <property type="entry name" value="MONOACYLGLYCEROL LIPASE"/>
    <property type="match status" value="1"/>
</dbReference>
<dbReference type="Gene3D" id="3.40.50.1820">
    <property type="entry name" value="alpha/beta hydrolase"/>
    <property type="match status" value="1"/>
</dbReference>
<evidence type="ECO:0000313" key="4">
    <source>
        <dbReference type="Proteomes" id="UP000623681"/>
    </source>
</evidence>
<dbReference type="InterPro" id="IPR000073">
    <property type="entry name" value="AB_hydrolase_1"/>
</dbReference>
<dbReference type="AlphaFoldDB" id="A0A937K3T1"/>
<dbReference type="GO" id="GO:0016020">
    <property type="term" value="C:membrane"/>
    <property type="evidence" value="ECO:0007669"/>
    <property type="project" value="TreeGrafter"/>
</dbReference>
<dbReference type="SUPFAM" id="SSF53474">
    <property type="entry name" value="alpha/beta-Hydrolases"/>
    <property type="match status" value="1"/>
</dbReference>
<protein>
    <submittedName>
        <fullName evidence="3">Alpha/beta hydrolase</fullName>
    </submittedName>
</protein>
<dbReference type="Pfam" id="PF00561">
    <property type="entry name" value="Abhydrolase_1"/>
    <property type="match status" value="1"/>
</dbReference>
<dbReference type="PANTHER" id="PTHR43798:SF31">
    <property type="entry name" value="AB HYDROLASE SUPERFAMILY PROTEIN YCLE"/>
    <property type="match status" value="1"/>
</dbReference>
<dbReference type="Proteomes" id="UP000623681">
    <property type="component" value="Unassembled WGS sequence"/>
</dbReference>
<dbReference type="GO" id="GO:0016787">
    <property type="term" value="F:hydrolase activity"/>
    <property type="evidence" value="ECO:0007669"/>
    <property type="project" value="UniProtKB-KW"/>
</dbReference>
<keyword evidence="1 3" id="KW-0378">Hydrolase</keyword>
<keyword evidence="4" id="KW-1185">Reference proteome</keyword>
<gene>
    <name evidence="3" type="ORF">JK634_08950</name>
</gene>
<evidence type="ECO:0000259" key="2">
    <source>
        <dbReference type="Pfam" id="PF00561"/>
    </source>
</evidence>
<dbReference type="InterPro" id="IPR029058">
    <property type="entry name" value="AB_hydrolase_fold"/>
</dbReference>
<evidence type="ECO:0000256" key="1">
    <source>
        <dbReference type="ARBA" id="ARBA00022801"/>
    </source>
</evidence>
<evidence type="ECO:0000313" key="3">
    <source>
        <dbReference type="EMBL" id="MBL4931932.1"/>
    </source>
</evidence>
<proteinExistence type="predicted"/>
<name>A0A937K3T1_9CLOT</name>
<comment type="caution">
    <text evidence="3">The sequence shown here is derived from an EMBL/GenBank/DDBJ whole genome shotgun (WGS) entry which is preliminary data.</text>
</comment>
<accession>A0A937K3T1</accession>
<organism evidence="3 4">
    <name type="scientific">Clostridium paridis</name>
    <dbReference type="NCBI Taxonomy" id="2803863"/>
    <lineage>
        <taxon>Bacteria</taxon>
        <taxon>Bacillati</taxon>
        <taxon>Bacillota</taxon>
        <taxon>Clostridia</taxon>
        <taxon>Eubacteriales</taxon>
        <taxon>Clostridiaceae</taxon>
        <taxon>Clostridium</taxon>
    </lineage>
</organism>
<dbReference type="InterPro" id="IPR050266">
    <property type="entry name" value="AB_hydrolase_sf"/>
</dbReference>
<dbReference type="PRINTS" id="PR00111">
    <property type="entry name" value="ABHYDROLASE"/>
</dbReference>
<dbReference type="EMBL" id="JAESWA010000022">
    <property type="protein sequence ID" value="MBL4931932.1"/>
    <property type="molecule type" value="Genomic_DNA"/>
</dbReference>
<dbReference type="RefSeq" id="WP_202767313.1">
    <property type="nucleotide sequence ID" value="NZ_JAESWA010000022.1"/>
</dbReference>
<reference evidence="3" key="1">
    <citation type="submission" date="2021-01" db="EMBL/GenBank/DDBJ databases">
        <title>Genome public.</title>
        <authorList>
            <person name="Liu C."/>
            <person name="Sun Q."/>
        </authorList>
    </citation>
    <scope>NUCLEOTIDE SEQUENCE</scope>
    <source>
        <strain evidence="3">YIM B02565</strain>
    </source>
</reference>
<feature type="domain" description="AB hydrolase-1" evidence="2">
    <location>
        <begin position="28"/>
        <end position="126"/>
    </location>
</feature>
<sequence>MKENLLAKTIRKDGCNIHYWMSKDVDGPWVLFLHGAGLDHNMFKEQVEAIKYSNKILEWDARGHGLSRPIGKQFSIKLLVEDLINIMDIERIDKAILVGQSMGGILAQEMAFYYPDRIDKLVLIDCPCNTMKLSVLEKVYIKVAHILMPMCPWSVLLAIGIRLSALREDVRNYIKCTVKEVGKKDFVKIFLKTADAFHFEKGYKINKKTLIVYGKKDSMRSIGNLTNKWCIDNANYYRINFNEASHCANQDRCTDFNRVLTDFLRNKE</sequence>